<name>A0AAT9LFE7_9FIRM</name>
<dbReference type="AlphaFoldDB" id="A0AAT9LFE7"/>
<evidence type="ECO:0000313" key="6">
    <source>
        <dbReference type="EMBL" id="QUL99389.1"/>
    </source>
</evidence>
<evidence type="ECO:0000256" key="3">
    <source>
        <dbReference type="PIRSR" id="PIRSR000171-1"/>
    </source>
</evidence>
<dbReference type="Gene3D" id="1.20.58.100">
    <property type="entry name" value="Fumarate reductase/succinate dehydrogenase flavoprotein-like, C-terminal domain"/>
    <property type="match status" value="1"/>
</dbReference>
<gene>
    <name evidence="6" type="ORF">IMF26_04890</name>
</gene>
<dbReference type="GO" id="GO:0005886">
    <property type="term" value="C:plasma membrane"/>
    <property type="evidence" value="ECO:0007669"/>
    <property type="project" value="TreeGrafter"/>
</dbReference>
<dbReference type="InterPro" id="IPR030664">
    <property type="entry name" value="SdhA/FrdA/AprA"/>
</dbReference>
<dbReference type="Gene3D" id="3.90.700.10">
    <property type="entry name" value="Succinate dehydrogenase/fumarate reductase flavoprotein, catalytic domain"/>
    <property type="match status" value="1"/>
</dbReference>
<dbReference type="GO" id="GO:0033765">
    <property type="term" value="F:steroid dehydrogenase activity, acting on the CH-CH group of donors"/>
    <property type="evidence" value="ECO:0007669"/>
    <property type="project" value="UniProtKB-ARBA"/>
</dbReference>
<accession>A0AAT9LFE7</accession>
<dbReference type="Gene3D" id="3.50.50.60">
    <property type="entry name" value="FAD/NAD(P)-binding domain"/>
    <property type="match status" value="1"/>
</dbReference>
<evidence type="ECO:0000256" key="1">
    <source>
        <dbReference type="ARBA" id="ARBA00022630"/>
    </source>
</evidence>
<dbReference type="PRINTS" id="PR00368">
    <property type="entry name" value="FADPNR"/>
</dbReference>
<dbReference type="SUPFAM" id="SSF56425">
    <property type="entry name" value="Succinate dehydrogenase/fumarate reductase flavoprotein, catalytic domain"/>
    <property type="match status" value="1"/>
</dbReference>
<dbReference type="SUPFAM" id="SSF51905">
    <property type="entry name" value="FAD/NAD(P)-binding domain"/>
    <property type="match status" value="1"/>
</dbReference>
<dbReference type="GO" id="GO:0009061">
    <property type="term" value="P:anaerobic respiration"/>
    <property type="evidence" value="ECO:0007669"/>
    <property type="project" value="TreeGrafter"/>
</dbReference>
<reference evidence="6" key="2">
    <citation type="journal article" date="2023" name="Biology">
        <title>Prokaryotic Life Associated with Coal-Fire Gas Vents Revealed by Metagenomics.</title>
        <authorList>
            <person name="Kadnikov V.V."/>
            <person name="Mardanov A.V."/>
            <person name="Beletsky A.V."/>
            <person name="Karnachuk O.V."/>
            <person name="Ravin N.V."/>
        </authorList>
    </citation>
    <scope>NUCLEOTIDE SEQUENCE</scope>
    <source>
        <strain evidence="6">Bu02</strain>
    </source>
</reference>
<dbReference type="GO" id="GO:0009055">
    <property type="term" value="F:electron transfer activity"/>
    <property type="evidence" value="ECO:0007669"/>
    <property type="project" value="TreeGrafter"/>
</dbReference>
<dbReference type="GO" id="GO:0000104">
    <property type="term" value="F:succinate dehydrogenase activity"/>
    <property type="evidence" value="ECO:0007669"/>
    <property type="project" value="TreeGrafter"/>
</dbReference>
<dbReference type="EMBL" id="CP062796">
    <property type="protein sequence ID" value="QUL99389.1"/>
    <property type="molecule type" value="Genomic_DNA"/>
</dbReference>
<feature type="active site" description="Proton acceptor" evidence="3">
    <location>
        <position position="299"/>
    </location>
</feature>
<dbReference type="PIRSF" id="PIRSF000171">
    <property type="entry name" value="SDHA_APRA_LASPO"/>
    <property type="match status" value="1"/>
</dbReference>
<dbReference type="Pfam" id="PF00890">
    <property type="entry name" value="FAD_binding_2"/>
    <property type="match status" value="1"/>
</dbReference>
<protein>
    <submittedName>
        <fullName evidence="6">FAD-binding protein</fullName>
    </submittedName>
</protein>
<keyword evidence="1" id="KW-0285">Flavoprotein</keyword>
<dbReference type="InterPro" id="IPR003953">
    <property type="entry name" value="FAD-dep_OxRdtase_2_FAD-bd"/>
</dbReference>
<reference evidence="6" key="1">
    <citation type="submission" date="2020-10" db="EMBL/GenBank/DDBJ databases">
        <authorList>
            <person name="Kadnikov V."/>
            <person name="Beletsky A.V."/>
            <person name="Mardanov A.V."/>
            <person name="Karnachuk O.V."/>
            <person name="Ravin N.V."/>
        </authorList>
    </citation>
    <scope>NUCLEOTIDE SEQUENCE</scope>
    <source>
        <strain evidence="6">Bu02</strain>
    </source>
</reference>
<dbReference type="KEGG" id="fcz:IMF26_04890"/>
<dbReference type="SUPFAM" id="SSF46977">
    <property type="entry name" value="Succinate dehydrogenase/fumarate reductase flavoprotein C-terminal domain"/>
    <property type="match status" value="1"/>
</dbReference>
<dbReference type="InterPro" id="IPR037099">
    <property type="entry name" value="Fum_R/Succ_DH_flav-like_C_sf"/>
</dbReference>
<dbReference type="InterPro" id="IPR027477">
    <property type="entry name" value="Succ_DH/fumarate_Rdtase_cat_sf"/>
</dbReference>
<organism evidence="6">
    <name type="scientific">Candidatus Fermentithermobacillus carboniphilus</name>
    <dbReference type="NCBI Taxonomy" id="3085328"/>
    <lineage>
        <taxon>Bacteria</taxon>
        <taxon>Bacillati</taxon>
        <taxon>Bacillota</taxon>
        <taxon>Candidatus Fermentithermobacillia</taxon>
        <taxon>Candidatus Fermentithermobacillales</taxon>
        <taxon>Candidatus Fermentithermobacillaceae</taxon>
        <taxon>Candidatus Fermentithermobacillus</taxon>
    </lineage>
</organism>
<keyword evidence="2" id="KW-0560">Oxidoreductase</keyword>
<evidence type="ECO:0000259" key="5">
    <source>
        <dbReference type="Pfam" id="PF02910"/>
    </source>
</evidence>
<feature type="domain" description="FAD-dependent oxidoreductase 2 FAD-binding" evidence="4">
    <location>
        <begin position="33"/>
        <end position="398"/>
    </location>
</feature>
<dbReference type="PANTHER" id="PTHR11632">
    <property type="entry name" value="SUCCINATE DEHYDROGENASE 2 FLAVOPROTEIN SUBUNIT"/>
    <property type="match status" value="1"/>
</dbReference>
<evidence type="ECO:0000259" key="4">
    <source>
        <dbReference type="Pfam" id="PF00890"/>
    </source>
</evidence>
<evidence type="ECO:0000256" key="2">
    <source>
        <dbReference type="ARBA" id="ARBA00023002"/>
    </source>
</evidence>
<feature type="domain" description="Fumarate reductase/succinate dehydrogenase flavoprotein-like C-terminal" evidence="5">
    <location>
        <begin position="498"/>
        <end position="591"/>
    </location>
</feature>
<dbReference type="GO" id="GO:0050660">
    <property type="term" value="F:flavin adenine dinucleotide binding"/>
    <property type="evidence" value="ECO:0007669"/>
    <property type="project" value="TreeGrafter"/>
</dbReference>
<dbReference type="Pfam" id="PF02910">
    <property type="entry name" value="Succ_DH_flav_C"/>
    <property type="match status" value="1"/>
</dbReference>
<dbReference type="InterPro" id="IPR015939">
    <property type="entry name" value="Fum_Rdtase/Succ_DH_flav-like_C"/>
</dbReference>
<sequence>MAVMLLGWYIPDYQLFQSYGEVVNVIQESKSRAVVLGQGAAGLTAALTIARQGLKVTSISKVRPGGATCTIYAGGGFTLGIEGMTPEDHKTMTLETGRHLNRPDLLEVFAQEAPSIVKLLEDIGVSFRKRRGGLSIVKDPSFPLLGGKPLIDSLYRACLDAGVEFRQNLIASKILVGNRGVSGIECVDYQTATVETLQAEAVVLATGGGGSLYERTDNPQRITGDGYRLAFLAGCFLSDMEFVQFYPIGIDIPGGAHWFMDLSIIDRARVTNSRGEEFLKDMLLREGIKTGREANLLARDKCSVAIALENRKGTVLLHLEDVGQKEFEEDPYLSTIARMFPRSSPPWGGPVEVRPIQHYFPGGVIIGTSGETNLPGLFAAGEVTGGVDGANRVGGNALTNCLVFGSRAGMGAASYLSDSSTGQSAWKEPLVLCDIQVSRGGVRDDGAPPLGKKSCGISSRVPGGSEQNYVSIDLPCESGAKKWLTTWRDGTVRPESLREELRRLASRHLLPVRDEEGLSVCIQALDHLRESLAKQSVKDSRDILLAFENLGLWYTAAFVSLGAYIRRESRGAHFRIDYPEEREEWKRHIVIGRMGEKMVAQVS</sequence>
<dbReference type="InterPro" id="IPR036188">
    <property type="entry name" value="FAD/NAD-bd_sf"/>
</dbReference>
<dbReference type="PANTHER" id="PTHR11632:SF51">
    <property type="entry name" value="SUCCINATE DEHYDROGENASE [UBIQUINONE] FLAVOPROTEIN SUBUNIT, MITOCHONDRIAL"/>
    <property type="match status" value="1"/>
</dbReference>
<proteinExistence type="predicted"/>